<dbReference type="STRING" id="649747.HMPREF0083_03982"/>
<proteinExistence type="predicted"/>
<dbReference type="Proteomes" id="UP000016511">
    <property type="component" value="Unassembled WGS sequence"/>
</dbReference>
<organism evidence="1 2">
    <name type="scientific">Aneurinibacillus aneurinilyticus ATCC 12856</name>
    <dbReference type="NCBI Taxonomy" id="649747"/>
    <lineage>
        <taxon>Bacteria</taxon>
        <taxon>Bacillati</taxon>
        <taxon>Bacillota</taxon>
        <taxon>Bacilli</taxon>
        <taxon>Bacillales</taxon>
        <taxon>Paenibacillaceae</taxon>
        <taxon>Aneurinibacillus group</taxon>
        <taxon>Aneurinibacillus</taxon>
    </lineage>
</organism>
<name>U1WHC1_ANEAE</name>
<sequence>MHITSFSYSPVPCLFIRRKTFLQTLVAHDTISLVDFITVVLSDAPRR</sequence>
<dbReference type="AlphaFoldDB" id="U1WHC1"/>
<keyword evidence="2" id="KW-1185">Reference proteome</keyword>
<comment type="caution">
    <text evidence="1">The sequence shown here is derived from an EMBL/GenBank/DDBJ whole genome shotgun (WGS) entry which is preliminary data.</text>
</comment>
<gene>
    <name evidence="1" type="ORF">HMPREF0083_03982</name>
</gene>
<evidence type="ECO:0000313" key="2">
    <source>
        <dbReference type="Proteomes" id="UP000016511"/>
    </source>
</evidence>
<evidence type="ECO:0000313" key="1">
    <source>
        <dbReference type="EMBL" id="ERI07974.1"/>
    </source>
</evidence>
<accession>U1WHC1</accession>
<dbReference type="EMBL" id="AWSJ01000237">
    <property type="protein sequence ID" value="ERI07974.1"/>
    <property type="molecule type" value="Genomic_DNA"/>
</dbReference>
<protein>
    <submittedName>
        <fullName evidence="1">Uncharacterized protein</fullName>
    </submittedName>
</protein>
<reference evidence="1 2" key="1">
    <citation type="submission" date="2013-08" db="EMBL/GenBank/DDBJ databases">
        <authorList>
            <person name="Weinstock G."/>
            <person name="Sodergren E."/>
            <person name="Wylie T."/>
            <person name="Fulton L."/>
            <person name="Fulton R."/>
            <person name="Fronick C."/>
            <person name="O'Laughlin M."/>
            <person name="Godfrey J."/>
            <person name="Miner T."/>
            <person name="Herter B."/>
            <person name="Appelbaum E."/>
            <person name="Cordes M."/>
            <person name="Lek S."/>
            <person name="Wollam A."/>
            <person name="Pepin K.H."/>
            <person name="Palsikar V.B."/>
            <person name="Mitreva M."/>
            <person name="Wilson R.K."/>
        </authorList>
    </citation>
    <scope>NUCLEOTIDE SEQUENCE [LARGE SCALE GENOMIC DNA]</scope>
    <source>
        <strain evidence="1 2">ATCC 12856</strain>
    </source>
</reference>
<dbReference type="HOGENOM" id="CLU_3164010_0_0_9"/>